<dbReference type="PROSITE" id="PS00973">
    <property type="entry name" value="USP_2"/>
    <property type="match status" value="1"/>
</dbReference>
<sequence>DKFNNWCPVKDGGGERRVYAEILPAPKNFYLVNLLNCFGAHGGFDLILWYGTRQHLPLKMMQLVLGPLANVAEYLTLETMCRYSSWLMARTLWLIHNLTSEDFNPQESRVFDLITSLRVLCYRSAALPNSINSSNGMGIVVPFTIAELSHPRQPDWDALMERCPSLLPLASLFSVAHVDECHLAILFSSLCPPVGVSSSFKVRILATRHLIDQISAVQQTRSSSTVSKSGLASAGATPVVTSTSILAAENQAFLRRCKLHRLIRYDALMAWIKEKAVVQSIMTNLDNVTYMATLCELFRCLGDHIAMEDISALWKCQETQSNAGVNNILKLLSEVGANGFNQAQFEHVLQLVRDSWSALDLQARIQFSRSSGTNKMGMKHRYRHRFSISTTTTPIRQPITESPTIRNARIRLLNFVATTAITSREVWVSDLCLQLLWQLSHGLHHKSPEHAKSMSVNGDEKGKATFGRFEKFVSALSSSGGSGSGGASRNSVDGGVSIHHPGPPNPEHTEAAMAQLVIVLRECRLPTNEQRHRLNTWLSVAAEELKRGKSTYYVLDFLQTILDLICKPLPGRSKKDTLRELNKTHSLIDTVCNSLHRLQKQVATSKHLIASSSPVKSANNEHNKTIRHGDLIKRHLDVLHYLLSTADLHLSVDRTQDIWDTLVNDYSLILFSVEKTLLWFASALDLLETDAQNSLFTKNILKLPPSIIQTFKGFQCFESFFVKVNLNEGRLKMNQDGWTVERMDLIGVDFLWDLYTSLPTTPNPADHVENNVPVRLAGGKILPPVDGKGESNEVPLEVQIFNCRQAIHKARKLLLLISWSQLSSKLKKDPESCHKRFFDYCRKRIEINLTASSSLSHSSRVQTESRHMAVERPLQPNLRSLLADTGQFLASLLVGPKAAASARSRLSKSSRLALYRLLYIIFSYIENAEDELIGAHEPPSCWKPHYMSFRGWELRIPLRVLNPSGQLLISSTLPLTARYHTTSFSLCLSDATADYLRNPILVVHSNATLASVRKLVGLVIPVCLYALANTTTRFAFGSEVLSLDSIKPPGVSGLHELTNRNRQAPLSDPKSETPLGHKLDREAIGELGFQTGRTLVIRLRSHSEVQGFGSDINGASSFSISDNMQSSLLRRSSGLSMKSSGSGKLHLPLLPNATSSVSSLSFLPKVASFLHSEKQNPPVLTATVNAIDPACIQSPFTLPSLMLASSRSVYESVFELAENDLTENGTSQIRPNLLHMIRLLLYCLPTYHPPNGLHASERLSKGASRSVSNAFAASMVCTPENLVKAPQFRLLYLLQFLSGQLVPPESSAWWECAWDPSSAMASARVTEPQRVILPLESLQARTPPAHRLTSLETEGASPSNTCTATPSTTSAPVAASASAVLISSETCLHIPSTRSLTDANGSTSCPPSPEMIKGPKKRLIGSHNKATKWFIGGSSGGGKRKDSNSESSITLSKTYEKSDWLEPLVVVLRKQLIEGTVKPDELGGLPMAGLFVRIVAPNEATSSTASTITNASSSDAWISREIKHCALQILATLLNPSSFGSVENSACDSRTSSFSSSCSSLPALIRPEFAPKLLSVLMDTALASATQTSDQQGGNFTVSSGAGGGGNGGGGGSEVITGGRNQRRRGLLPVVESHAGVANALDPLTSSASFALTCQDVEIAVQSTRLLCQCVFTYSSQLMCAFLEMPDLKSSLIRLLLYSPSLRIRSETCYQLKQLLYHSAGQHHQSMSPLLGVEPCCHLLAWEASHSSQPPPYTFETISLQHVSTNPYIDLLLDLFFKTPRETTKDTFSKPLLPPFWITTQLSTLTDTEERQAIMHCAEFFRMRGRVFAMVEKSCLVHYAGQDHVAIFENEIQWFRNFAQAHPRASSWGDGLLPILDCSLINGHLCFLRTACIQMVAIAIARAASLSRTGGAGCVAPSGRSVPLSTSASWEGGGSGGSRCSSGCLGLSPPPFLLLGGSIKSKDNPLPDSEVTSVRKGFPNTLQSTTCHSLPSDSLDPKLTTLVKNCIRLMRNLVPTLLTDYMFPVANTMSEEYHSLPSGDTKTHRIHGSTLLQPPPKRLDGNARQEAFMFILFLARMDLQSLERTVNILVRLHHHSPPEEQMQTNHSPTSSMSLPTASSLAGSGGLTFEADVNVAATTSIVWDYRPSLLGRAACNFTGLRNGGATCYMNAVLQQLFMQPGVAEAILDVPTSKLDEKSLLYQTQELFLNLLFSQLQFYDPVEFLKAFRLWNTDTPIDPHEQQDAFDFFQSLIDQLDEGMKKFNDVPFFSKMFHGILSDTMYCEDCGHRYDREQSFSAINLTVCTGDLLEAMRQYTREEVMEGDNAYFCERCQMKQRTLKRLTFSSLPPVLCLQLKRFGFDWERQVAVKSNQAFSFPRRLDMTPFMGDNAVQMPSGISIQSNVSVDLGGKRNSLDAQPDTSKRGFHLYDPEEEYADDEERHNSALIPPAETGLTRLGNEHTLHHYLHSHSGSIEIAPPSYVYELSGIVIHSGQAHAGHYYSFIRDRGRMEQAHIIEQKRSQSISGAAGLSGFINSQNPLRSCPRSDTLTQGAEDYSAYADANPPERWLKFNDTHIEEVEMTDEFLQQECFGGTYLAEVPGRAPEKRTRNYSAYLLFYQRTSSNTGVSAPPVETTRTRRTSESSGKLRPVSTLNMRRNRHSSLSVEKPHFFSTFDEGRVHKSRFSVDEAQSPASRGSRRSIQFSRPMFTGSLVSTASATRQQRLSLALTPSLLKVSPLAAAQPSSTCLVGLNASGGGSGIGIGLRHGSWNGDSAAREALVGDLATAAEQPTSNDTAASSSADEMLHRIRRRNLTFLRDQSIFSPDYANFVYNLAQGVLADTTALQLEPSRAILGCQLVANFLFTTFLPLHASVKVSISPDLCKRLLGLCAPPPRNGRETHPHQTSASEQASLQEAGAKLDTHWMEMLLSLMTANALTVSWSLGFLVRSPTRPMLNYMLASPKPLLRHQTARLVGVVLNTFYASKDASILDASLNNMVDYLLDLLPLEVPQYAQHCAPYFGLLLGYVETCPRASVHLSNRSGTRRLLSFLVGEDADREETLSIDTGALSPPLSMPTQNASFVVPSIVTPQKDAGFPTWTSLLRNWTANQSKELGNYYLLLAHMLLQSNFDQFRNHPLSPTVSQPSRLSLFPRPETARWLGFSSLATSSDALSQASANDLPPRLRYVGMFLLVEAIIRTYVENPHTPPPPQRQYGQQQQQQSNVIGSVGSGKTEANQSPTHRNSLTGTSEEMPLRDTMIDVLIHLTQSWWIPSAAFISVLLSLIVTRPLVEIRHYFDLIKQLLRVRDELQSLRVLAVLCGLGGPAWCLRPNFQPAKMESEAVFGGIGTVATGGCVGVGNSDVGQESSRYPAPPDFAHPGLLILLTGESGTESGSGLDSRRAYQCMKFLVELAAENSAVVEGLSRFPQLWGPAVEWLQSLLEASDAATTAATASFSRTTPLGRHTEYFDSDSPTAAGRFRSGTFSGATASGQTGKPMKKSSSIEDDSWALKRTLSAQTTLTEAARMLATMPGYETRRLQPHREVDQDSPEHASPSTPPTA</sequence>
<dbReference type="InterPro" id="IPR001394">
    <property type="entry name" value="Peptidase_C19_UCH"/>
</dbReference>
<dbReference type="PROSITE" id="PS00972">
    <property type="entry name" value="USP_1"/>
    <property type="match status" value="1"/>
</dbReference>
<feature type="compositionally biased region" description="Polar residues" evidence="8">
    <location>
        <begin position="1393"/>
        <end position="1405"/>
    </location>
</feature>
<feature type="region of interest" description="Disordered" evidence="8">
    <location>
        <begin position="3455"/>
        <end position="3498"/>
    </location>
</feature>
<dbReference type="InterPro" id="IPR038765">
    <property type="entry name" value="Papain-like_cys_pep_sf"/>
</dbReference>
<feature type="compositionally biased region" description="Low complexity" evidence="8">
    <location>
        <begin position="1356"/>
        <end position="1369"/>
    </location>
</feature>
<evidence type="ECO:0000256" key="8">
    <source>
        <dbReference type="SAM" id="MobiDB-lite"/>
    </source>
</evidence>
<evidence type="ECO:0000256" key="3">
    <source>
        <dbReference type="ARBA" id="ARBA00012759"/>
    </source>
</evidence>
<dbReference type="SUPFAM" id="SSF48371">
    <property type="entry name" value="ARM repeat"/>
    <property type="match status" value="1"/>
</dbReference>
<reference evidence="10 11" key="1">
    <citation type="journal article" date="2022" name="Front. Cell. Infect. Microbiol.">
        <title>The Genomes of Two Strains of Taenia crassiceps the Animal Model for the Study of Human Cysticercosis.</title>
        <authorList>
            <person name="Bobes R.J."/>
            <person name="Estrada K."/>
            <person name="Rios-Valencia D.G."/>
            <person name="Calderon-Gallegos A."/>
            <person name="de la Torre P."/>
            <person name="Carrero J.C."/>
            <person name="Sanchez-Flores A."/>
            <person name="Laclette J.P."/>
        </authorList>
    </citation>
    <scope>NUCLEOTIDE SEQUENCE [LARGE SCALE GENOMIC DNA]</scope>
    <source>
        <strain evidence="10">WFUcys</strain>
    </source>
</reference>
<dbReference type="InterPro" id="IPR056850">
    <property type="entry name" value="ARM_UBP34_24_USP9X_Y"/>
</dbReference>
<dbReference type="InterPro" id="IPR050164">
    <property type="entry name" value="Peptidase_C19"/>
</dbReference>
<feature type="domain" description="USP" evidence="9">
    <location>
        <begin position="2157"/>
        <end position="2618"/>
    </location>
</feature>
<comment type="caution">
    <text evidence="10">The sequence shown here is derived from an EMBL/GenBank/DDBJ whole genome shotgun (WGS) entry which is preliminary data.</text>
</comment>
<dbReference type="SUPFAM" id="SSF54001">
    <property type="entry name" value="Cysteine proteinases"/>
    <property type="match status" value="1"/>
</dbReference>
<evidence type="ECO:0000256" key="7">
    <source>
        <dbReference type="ARBA" id="ARBA00022807"/>
    </source>
</evidence>
<feature type="compositionally biased region" description="Polar residues" evidence="8">
    <location>
        <begin position="2101"/>
        <end position="2116"/>
    </location>
</feature>
<comment type="catalytic activity">
    <reaction evidence="1">
        <text>Thiol-dependent hydrolysis of ester, thioester, amide, peptide and isopeptide bonds formed by the C-terminal Gly of ubiquitin (a 76-residue protein attached to proteins as an intracellular targeting signal).</text>
        <dbReference type="EC" id="3.4.19.12"/>
    </reaction>
</comment>
<dbReference type="EC" id="3.4.19.12" evidence="3"/>
<feature type="region of interest" description="Disordered" evidence="8">
    <location>
        <begin position="1349"/>
        <end position="1369"/>
    </location>
</feature>
<evidence type="ECO:0000256" key="5">
    <source>
        <dbReference type="ARBA" id="ARBA00022786"/>
    </source>
</evidence>
<dbReference type="InterPro" id="IPR028889">
    <property type="entry name" value="USP"/>
</dbReference>
<evidence type="ECO:0000256" key="6">
    <source>
        <dbReference type="ARBA" id="ARBA00022801"/>
    </source>
</evidence>
<dbReference type="InterPro" id="IPR018200">
    <property type="entry name" value="USP_CS"/>
</dbReference>
<evidence type="ECO:0000259" key="9">
    <source>
        <dbReference type="PROSITE" id="PS50235"/>
    </source>
</evidence>
<accession>A0ABR4QDT5</accession>
<evidence type="ECO:0000256" key="1">
    <source>
        <dbReference type="ARBA" id="ARBA00000707"/>
    </source>
</evidence>
<keyword evidence="7" id="KW-0788">Thiol protease</keyword>
<dbReference type="PROSITE" id="PS50235">
    <property type="entry name" value="USP_3"/>
    <property type="match status" value="1"/>
</dbReference>
<feature type="compositionally biased region" description="Polar residues" evidence="8">
    <location>
        <begin position="3228"/>
        <end position="3244"/>
    </location>
</feature>
<dbReference type="PANTHER" id="PTHR24006:SF943">
    <property type="entry name" value="UBIQUITIN CARBOXYL-TERMINAL HYDROLASE PUF"/>
    <property type="match status" value="1"/>
</dbReference>
<dbReference type="Proteomes" id="UP001651158">
    <property type="component" value="Unassembled WGS sequence"/>
</dbReference>
<keyword evidence="4" id="KW-0645">Protease</keyword>
<feature type="compositionally biased region" description="Polar residues" evidence="8">
    <location>
        <begin position="3476"/>
        <end position="3487"/>
    </location>
</feature>
<comment type="similarity">
    <text evidence="2">Belongs to the peptidase C19 family.</text>
</comment>
<evidence type="ECO:0000256" key="2">
    <source>
        <dbReference type="ARBA" id="ARBA00009085"/>
    </source>
</evidence>
<evidence type="ECO:0000256" key="4">
    <source>
        <dbReference type="ARBA" id="ARBA00022670"/>
    </source>
</evidence>
<feature type="region of interest" description="Disordered" evidence="8">
    <location>
        <begin position="2097"/>
        <end position="2116"/>
    </location>
</feature>
<organism evidence="10 11">
    <name type="scientific">Taenia crassiceps</name>
    <dbReference type="NCBI Taxonomy" id="6207"/>
    <lineage>
        <taxon>Eukaryota</taxon>
        <taxon>Metazoa</taxon>
        <taxon>Spiralia</taxon>
        <taxon>Lophotrochozoa</taxon>
        <taxon>Platyhelminthes</taxon>
        <taxon>Cestoda</taxon>
        <taxon>Eucestoda</taxon>
        <taxon>Cyclophyllidea</taxon>
        <taxon>Taeniidae</taxon>
        <taxon>Taenia</taxon>
    </lineage>
</organism>
<dbReference type="Pfam" id="PF00443">
    <property type="entry name" value="UCH"/>
    <property type="match status" value="1"/>
</dbReference>
<evidence type="ECO:0000313" key="11">
    <source>
        <dbReference type="Proteomes" id="UP001651158"/>
    </source>
</evidence>
<dbReference type="PANTHER" id="PTHR24006">
    <property type="entry name" value="UBIQUITIN CARBOXYL-TERMINAL HYDROLASE"/>
    <property type="match status" value="1"/>
</dbReference>
<feature type="region of interest" description="Disordered" evidence="8">
    <location>
        <begin position="1588"/>
        <end position="1618"/>
    </location>
</feature>
<feature type="compositionally biased region" description="Gly residues" evidence="8">
    <location>
        <begin position="1601"/>
        <end position="1613"/>
    </location>
</feature>
<dbReference type="InterPro" id="IPR016024">
    <property type="entry name" value="ARM-type_fold"/>
</dbReference>
<name>A0ABR4QDT5_9CEST</name>
<feature type="region of interest" description="Disordered" evidence="8">
    <location>
        <begin position="3197"/>
        <end position="3245"/>
    </location>
</feature>
<feature type="region of interest" description="Disordered" evidence="8">
    <location>
        <begin position="477"/>
        <end position="508"/>
    </location>
</feature>
<keyword evidence="5" id="KW-0833">Ubl conjugation pathway</keyword>
<feature type="compositionally biased region" description="Basic and acidic residues" evidence="8">
    <location>
        <begin position="3528"/>
        <end position="3544"/>
    </location>
</feature>
<feature type="compositionally biased region" description="Low complexity" evidence="8">
    <location>
        <begin position="3207"/>
        <end position="3216"/>
    </location>
</feature>
<keyword evidence="11" id="KW-1185">Reference proteome</keyword>
<dbReference type="Pfam" id="PF25010">
    <property type="entry name" value="ARM_UBP24_USP9X-Y"/>
    <property type="match status" value="2"/>
</dbReference>
<gene>
    <name evidence="10" type="ORF">TcWFU_005031</name>
</gene>
<dbReference type="Gene3D" id="3.90.70.10">
    <property type="entry name" value="Cysteine proteinases"/>
    <property type="match status" value="1"/>
</dbReference>
<dbReference type="EMBL" id="JAKROA010000004">
    <property type="protein sequence ID" value="KAL5107722.1"/>
    <property type="molecule type" value="Genomic_DNA"/>
</dbReference>
<proteinExistence type="inferred from homology"/>
<feature type="non-terminal residue" evidence="10">
    <location>
        <position position="1"/>
    </location>
</feature>
<feature type="region of interest" description="Disordered" evidence="8">
    <location>
        <begin position="2621"/>
        <end position="2645"/>
    </location>
</feature>
<feature type="region of interest" description="Disordered" evidence="8">
    <location>
        <begin position="3524"/>
        <end position="3554"/>
    </location>
</feature>
<feature type="region of interest" description="Disordered" evidence="8">
    <location>
        <begin position="1393"/>
        <end position="1416"/>
    </location>
</feature>
<protein>
    <recommendedName>
        <fullName evidence="3">ubiquitinyl hydrolase 1</fullName>
        <ecNumber evidence="3">3.4.19.12</ecNumber>
    </recommendedName>
</protein>
<keyword evidence="6" id="KW-0378">Hydrolase</keyword>
<evidence type="ECO:0000313" key="10">
    <source>
        <dbReference type="EMBL" id="KAL5107722.1"/>
    </source>
</evidence>